<proteinExistence type="predicted"/>
<evidence type="ECO:0000313" key="1">
    <source>
        <dbReference type="EMBL" id="KAH3737751.1"/>
    </source>
</evidence>
<organism evidence="1 2">
    <name type="scientific">Dreissena polymorpha</name>
    <name type="common">Zebra mussel</name>
    <name type="synonym">Mytilus polymorpha</name>
    <dbReference type="NCBI Taxonomy" id="45954"/>
    <lineage>
        <taxon>Eukaryota</taxon>
        <taxon>Metazoa</taxon>
        <taxon>Spiralia</taxon>
        <taxon>Lophotrochozoa</taxon>
        <taxon>Mollusca</taxon>
        <taxon>Bivalvia</taxon>
        <taxon>Autobranchia</taxon>
        <taxon>Heteroconchia</taxon>
        <taxon>Euheterodonta</taxon>
        <taxon>Imparidentia</taxon>
        <taxon>Neoheterodontei</taxon>
        <taxon>Myida</taxon>
        <taxon>Dreissenoidea</taxon>
        <taxon>Dreissenidae</taxon>
        <taxon>Dreissena</taxon>
    </lineage>
</organism>
<reference evidence="1" key="1">
    <citation type="journal article" date="2019" name="bioRxiv">
        <title>The Genome of the Zebra Mussel, Dreissena polymorpha: A Resource for Invasive Species Research.</title>
        <authorList>
            <person name="McCartney M.A."/>
            <person name="Auch B."/>
            <person name="Kono T."/>
            <person name="Mallez S."/>
            <person name="Zhang Y."/>
            <person name="Obille A."/>
            <person name="Becker A."/>
            <person name="Abrahante J.E."/>
            <person name="Garbe J."/>
            <person name="Badalamenti J.P."/>
            <person name="Herman A."/>
            <person name="Mangelson H."/>
            <person name="Liachko I."/>
            <person name="Sullivan S."/>
            <person name="Sone E.D."/>
            <person name="Koren S."/>
            <person name="Silverstein K.A.T."/>
            <person name="Beckman K.B."/>
            <person name="Gohl D.M."/>
        </authorList>
    </citation>
    <scope>NUCLEOTIDE SEQUENCE</scope>
    <source>
        <strain evidence="1">Duluth1</strain>
        <tissue evidence="1">Whole animal</tissue>
    </source>
</reference>
<name>A0A9D4D4G0_DREPO</name>
<dbReference type="AlphaFoldDB" id="A0A9D4D4G0"/>
<accession>A0A9D4D4G0</accession>
<dbReference type="EMBL" id="JAIWYP010000011">
    <property type="protein sequence ID" value="KAH3737751.1"/>
    <property type="molecule type" value="Genomic_DNA"/>
</dbReference>
<keyword evidence="2" id="KW-1185">Reference proteome</keyword>
<gene>
    <name evidence="1" type="ORF">DPMN_044345</name>
</gene>
<sequence>MGQHVDGRNGNEGFQSIIELAQEVIRDKGQDSSQGEGIELSAEELNQLSTGDYVEINGEVYKVEIASGN</sequence>
<reference evidence="1" key="2">
    <citation type="submission" date="2020-11" db="EMBL/GenBank/DDBJ databases">
        <authorList>
            <person name="McCartney M.A."/>
            <person name="Auch B."/>
            <person name="Kono T."/>
            <person name="Mallez S."/>
            <person name="Becker A."/>
            <person name="Gohl D.M."/>
            <person name="Silverstein K.A.T."/>
            <person name="Koren S."/>
            <person name="Bechman K.B."/>
            <person name="Herman A."/>
            <person name="Abrahante J.E."/>
            <person name="Garbe J."/>
        </authorList>
    </citation>
    <scope>NUCLEOTIDE SEQUENCE</scope>
    <source>
        <strain evidence="1">Duluth1</strain>
        <tissue evidence="1">Whole animal</tissue>
    </source>
</reference>
<protein>
    <submittedName>
        <fullName evidence="1">Uncharacterized protein</fullName>
    </submittedName>
</protein>
<dbReference type="Proteomes" id="UP000828390">
    <property type="component" value="Unassembled WGS sequence"/>
</dbReference>
<evidence type="ECO:0000313" key="2">
    <source>
        <dbReference type="Proteomes" id="UP000828390"/>
    </source>
</evidence>
<comment type="caution">
    <text evidence="1">The sequence shown here is derived from an EMBL/GenBank/DDBJ whole genome shotgun (WGS) entry which is preliminary data.</text>
</comment>